<dbReference type="Gene3D" id="1.10.357.10">
    <property type="entry name" value="Tetracycline Repressor, domain 2"/>
    <property type="match status" value="1"/>
</dbReference>
<dbReference type="SUPFAM" id="SSF46689">
    <property type="entry name" value="Homeodomain-like"/>
    <property type="match status" value="1"/>
</dbReference>
<keyword evidence="1" id="KW-0805">Transcription regulation</keyword>
<comment type="caution">
    <text evidence="6">The sequence shown here is derived from an EMBL/GenBank/DDBJ whole genome shotgun (WGS) entry which is preliminary data.</text>
</comment>
<dbReference type="PROSITE" id="PS50977">
    <property type="entry name" value="HTH_TETR_2"/>
    <property type="match status" value="1"/>
</dbReference>
<sequence length="203" mass="22067">MAERRRRTRDDWTRAALQALAEGGLAAVAVEPLAARVGATKGSAYWHFPNRDALLLATVERWEREHLEEMRALVRDATEPAERLRLIFGRVLDECGGGCAVESALLAAADDPIVAPILRRVTDGRIRYLEDLFLALGFTVEASCRRAVLAYSVYLGQAQLRATTPHVVGEQETLLADTLVALSAHGGRDEAVEIDPAPAGRTG</sequence>
<dbReference type="PANTHER" id="PTHR47506:SF1">
    <property type="entry name" value="HTH-TYPE TRANSCRIPTIONAL REGULATOR YJDC"/>
    <property type="match status" value="1"/>
</dbReference>
<keyword evidence="3" id="KW-0804">Transcription</keyword>
<proteinExistence type="predicted"/>
<evidence type="ECO:0000259" key="5">
    <source>
        <dbReference type="PROSITE" id="PS50977"/>
    </source>
</evidence>
<evidence type="ECO:0000313" key="6">
    <source>
        <dbReference type="EMBL" id="MCS7478335.1"/>
    </source>
</evidence>
<evidence type="ECO:0000256" key="1">
    <source>
        <dbReference type="ARBA" id="ARBA00023015"/>
    </source>
</evidence>
<dbReference type="InterPro" id="IPR009057">
    <property type="entry name" value="Homeodomain-like_sf"/>
</dbReference>
<evidence type="ECO:0000313" key="7">
    <source>
        <dbReference type="Proteomes" id="UP001141259"/>
    </source>
</evidence>
<dbReference type="PRINTS" id="PR00455">
    <property type="entry name" value="HTHTETR"/>
</dbReference>
<dbReference type="RefSeq" id="WP_259623831.1">
    <property type="nucleotide sequence ID" value="NZ_JANYMP010000006.1"/>
</dbReference>
<protein>
    <submittedName>
        <fullName evidence="6">TetR/AcrR family transcriptional regulator</fullName>
    </submittedName>
</protein>
<feature type="domain" description="HTH tetR-type" evidence="5">
    <location>
        <begin position="6"/>
        <end position="66"/>
    </location>
</feature>
<accession>A0A9X3AGG6</accession>
<feature type="DNA-binding region" description="H-T-H motif" evidence="4">
    <location>
        <begin position="29"/>
        <end position="48"/>
    </location>
</feature>
<reference evidence="6" key="1">
    <citation type="submission" date="2022-08" db="EMBL/GenBank/DDBJ databases">
        <authorList>
            <person name="Tistechok S."/>
            <person name="Samborskyy M."/>
            <person name="Roman I."/>
        </authorList>
    </citation>
    <scope>NUCLEOTIDE SEQUENCE</scope>
    <source>
        <strain evidence="6">DSM 103496</strain>
    </source>
</reference>
<dbReference type="EMBL" id="JANYMP010000006">
    <property type="protein sequence ID" value="MCS7478335.1"/>
    <property type="molecule type" value="Genomic_DNA"/>
</dbReference>
<dbReference type="AlphaFoldDB" id="A0A9X3AGG6"/>
<dbReference type="Pfam" id="PF00440">
    <property type="entry name" value="TetR_N"/>
    <property type="match status" value="1"/>
</dbReference>
<evidence type="ECO:0000256" key="2">
    <source>
        <dbReference type="ARBA" id="ARBA00023125"/>
    </source>
</evidence>
<dbReference type="PANTHER" id="PTHR47506">
    <property type="entry name" value="TRANSCRIPTIONAL REGULATORY PROTEIN"/>
    <property type="match status" value="1"/>
</dbReference>
<organism evidence="6 7">
    <name type="scientific">Umezawaea endophytica</name>
    <dbReference type="NCBI Taxonomy" id="1654476"/>
    <lineage>
        <taxon>Bacteria</taxon>
        <taxon>Bacillati</taxon>
        <taxon>Actinomycetota</taxon>
        <taxon>Actinomycetes</taxon>
        <taxon>Pseudonocardiales</taxon>
        <taxon>Pseudonocardiaceae</taxon>
        <taxon>Umezawaea</taxon>
    </lineage>
</organism>
<evidence type="ECO:0000256" key="3">
    <source>
        <dbReference type="ARBA" id="ARBA00023163"/>
    </source>
</evidence>
<keyword evidence="2 4" id="KW-0238">DNA-binding</keyword>
<evidence type="ECO:0000256" key="4">
    <source>
        <dbReference type="PROSITE-ProRule" id="PRU00335"/>
    </source>
</evidence>
<keyword evidence="7" id="KW-1185">Reference proteome</keyword>
<name>A0A9X3AGG6_9PSEU</name>
<dbReference type="GO" id="GO:0003677">
    <property type="term" value="F:DNA binding"/>
    <property type="evidence" value="ECO:0007669"/>
    <property type="project" value="UniProtKB-UniRule"/>
</dbReference>
<gene>
    <name evidence="6" type="ORF">NZH93_15855</name>
</gene>
<dbReference type="InterPro" id="IPR001647">
    <property type="entry name" value="HTH_TetR"/>
</dbReference>
<dbReference type="Proteomes" id="UP001141259">
    <property type="component" value="Unassembled WGS sequence"/>
</dbReference>